<dbReference type="InterPro" id="IPR010839">
    <property type="entry name" value="AtuA_N"/>
</dbReference>
<evidence type="ECO:0000313" key="3">
    <source>
        <dbReference type="EMBL" id="MBV4496011.1"/>
    </source>
</evidence>
<dbReference type="Pfam" id="PF07287">
    <property type="entry name" value="AtuA"/>
    <property type="match status" value="1"/>
</dbReference>
<evidence type="ECO:0000313" key="4">
    <source>
        <dbReference type="Proteomes" id="UP000636518"/>
    </source>
</evidence>
<accession>A0A923JKD1</accession>
<reference evidence="3" key="3">
    <citation type="submission" date="2021-06" db="EMBL/GenBank/DDBJ databases">
        <title>Updating the genus Pseudomonas: Description of 43 new species and partition of the Pseudomonas putida group.</title>
        <authorList>
            <person name="Girard L."/>
            <person name="Lood C."/>
            <person name="Vandamme P."/>
            <person name="Rokni-Zadeh H."/>
            <person name="Van Noort V."/>
            <person name="Hofte M."/>
            <person name="Lavigne R."/>
            <person name="De Mot R."/>
        </authorList>
    </citation>
    <scope>NUCLEOTIDE SEQUENCE</scope>
    <source>
        <strain evidence="3">SWRI12</strain>
    </source>
</reference>
<dbReference type="Proteomes" id="UP000636518">
    <property type="component" value="Unassembled WGS sequence"/>
</dbReference>
<proteinExistence type="predicted"/>
<keyword evidence="4" id="KW-1185">Reference proteome</keyword>
<evidence type="ECO:0000313" key="2">
    <source>
        <dbReference type="EMBL" id="MBC3390149.1"/>
    </source>
</evidence>
<dbReference type="AlphaFoldDB" id="A0A923JKD1"/>
<reference evidence="2" key="2">
    <citation type="submission" date="2020-07" db="EMBL/GenBank/DDBJ databases">
        <authorList>
            <person name="Lood C."/>
            <person name="Girard L."/>
        </authorList>
    </citation>
    <scope>NUCLEOTIDE SEQUENCE</scope>
    <source>
        <strain evidence="2">SWRI12</strain>
    </source>
</reference>
<name>A0A923JKD1_9PSED</name>
<evidence type="ECO:0000259" key="1">
    <source>
        <dbReference type="Pfam" id="PF07287"/>
    </source>
</evidence>
<protein>
    <submittedName>
        <fullName evidence="2">Acyclic terpene utilization AtuA family protein</fullName>
    </submittedName>
    <submittedName>
        <fullName evidence="3">DUF1446 domain-containing protein</fullName>
    </submittedName>
</protein>
<sequence length="455" mass="48487">MNTPIKVLTPTGAIGTGFPRAAFDQALLERPDVIAMDAGSTDSGPHYLGTGTTKASASILRAELRVFMQARAELDIPLIIGSCGTCGSDAGVDLMRGLCEEIAAELGQAVRIASVYSEQPASVVKQALAQGRIKPLQLDHIDDALVERCSRIVALMGVEPFIHALEDGADIILAGRSTDTAVMASLPILRGAHQGAAWHAGKILECGASCTTTPANAVVMAAIDDTGFTIKAIGEGARLTPRSVMAHMLYENSNPHVLVEPGGVLNVEEAVYTALDEQTVRVEGSVWTPSEDYTVKLEGAAPCGFQSVVMSIVRDPEYVERFDEWLAYLDSVMRQRIEKHLGIGADDYDLQFRAIGKDSALGALESRVGAPVEIGVMAIATSATAERTQDMVALLNPYLLHFPLPGDKDLPTHAFPFSPASMDRGVVHEFVLSHVMVVADPLAPFRFSIKTVEGA</sequence>
<feature type="domain" description="Acyclic terpene utilisation N-terminal" evidence="1">
    <location>
        <begin position="98"/>
        <end position="365"/>
    </location>
</feature>
<comment type="caution">
    <text evidence="2">The sequence shown here is derived from an EMBL/GenBank/DDBJ whole genome shotgun (WGS) entry which is preliminary data.</text>
</comment>
<organism evidence="2">
    <name type="scientific">Pseudomonas zanjanensis</name>
    <dbReference type="NCBI Taxonomy" id="2745496"/>
    <lineage>
        <taxon>Bacteria</taxon>
        <taxon>Pseudomonadati</taxon>
        <taxon>Pseudomonadota</taxon>
        <taxon>Gammaproteobacteria</taxon>
        <taxon>Pseudomonadales</taxon>
        <taxon>Pseudomonadaceae</taxon>
        <taxon>Pseudomonas</taxon>
    </lineage>
</organism>
<dbReference type="EMBL" id="JABWRB010000010">
    <property type="protein sequence ID" value="MBC3390149.1"/>
    <property type="molecule type" value="Genomic_DNA"/>
</dbReference>
<dbReference type="RefSeq" id="WP_186706267.1">
    <property type="nucleotide sequence ID" value="NZ_JABWRB020000001.1"/>
</dbReference>
<gene>
    <name evidence="3" type="ORF">HU715_011595</name>
    <name evidence="2" type="ORF">HU715_10855</name>
</gene>
<reference evidence="2 4" key="1">
    <citation type="journal article" date="2020" name="Microorganisms">
        <title>Reliable Identification of Environmental Pseudomonas Isolates Using the rpoD Gene.</title>
        <authorList>
            <consortium name="The Broad Institute Genome Sequencing Platform"/>
            <person name="Girard L."/>
            <person name="Lood C."/>
            <person name="Rokni-Zadeh H."/>
            <person name="van Noort V."/>
            <person name="Lavigne R."/>
            <person name="De Mot R."/>
        </authorList>
    </citation>
    <scope>NUCLEOTIDE SEQUENCE</scope>
    <source>
        <strain evidence="2 4">SWRI12</strain>
    </source>
</reference>
<dbReference type="EMBL" id="JABWRB020000001">
    <property type="protein sequence ID" value="MBV4496011.1"/>
    <property type="molecule type" value="Genomic_DNA"/>
</dbReference>